<dbReference type="OrthoDB" id="7632202at2"/>
<keyword evidence="1" id="KW-1133">Transmembrane helix</keyword>
<dbReference type="EMBL" id="QJTE01000003">
    <property type="protein sequence ID" value="PYE83828.1"/>
    <property type="molecule type" value="Genomic_DNA"/>
</dbReference>
<evidence type="ECO:0000313" key="3">
    <source>
        <dbReference type="Proteomes" id="UP000248311"/>
    </source>
</evidence>
<sequence length="86" mass="9691">MPALLRLLLLASLVLGVVYLCLSLWARDRCRARLERQWDEEIREGDRAAFVREGLAIRQGDIRRRLIWGVLVIPLALIAAAAGLAQ</sequence>
<evidence type="ECO:0000256" key="1">
    <source>
        <dbReference type="SAM" id="Phobius"/>
    </source>
</evidence>
<organism evidence="2 3">
    <name type="scientific">Pseudoroseicyclus aestuarii</name>
    <dbReference type="NCBI Taxonomy" id="1795041"/>
    <lineage>
        <taxon>Bacteria</taxon>
        <taxon>Pseudomonadati</taxon>
        <taxon>Pseudomonadota</taxon>
        <taxon>Alphaproteobacteria</taxon>
        <taxon>Rhodobacterales</taxon>
        <taxon>Paracoccaceae</taxon>
        <taxon>Pseudoroseicyclus</taxon>
    </lineage>
</organism>
<dbReference type="Proteomes" id="UP000248311">
    <property type="component" value="Unassembled WGS sequence"/>
</dbReference>
<keyword evidence="1" id="KW-0472">Membrane</keyword>
<gene>
    <name evidence="2" type="ORF">DFP88_103189</name>
</gene>
<keyword evidence="3" id="KW-1185">Reference proteome</keyword>
<dbReference type="AlphaFoldDB" id="A0A318T623"/>
<evidence type="ECO:0000313" key="2">
    <source>
        <dbReference type="EMBL" id="PYE83828.1"/>
    </source>
</evidence>
<keyword evidence="1" id="KW-0812">Transmembrane</keyword>
<dbReference type="RefSeq" id="WP_110814385.1">
    <property type="nucleotide sequence ID" value="NZ_QJTE01000003.1"/>
</dbReference>
<feature type="transmembrane region" description="Helical" evidence="1">
    <location>
        <begin position="66"/>
        <end position="85"/>
    </location>
</feature>
<name>A0A318T623_9RHOB</name>
<comment type="caution">
    <text evidence="2">The sequence shown here is derived from an EMBL/GenBank/DDBJ whole genome shotgun (WGS) entry which is preliminary data.</text>
</comment>
<protein>
    <submittedName>
        <fullName evidence="2">Uncharacterized protein</fullName>
    </submittedName>
</protein>
<proteinExistence type="predicted"/>
<accession>A0A318T623</accession>
<reference evidence="2 3" key="1">
    <citation type="submission" date="2018-06" db="EMBL/GenBank/DDBJ databases">
        <title>Genomic Encyclopedia of Type Strains, Phase III (KMG-III): the genomes of soil and plant-associated and newly described type strains.</title>
        <authorList>
            <person name="Whitman W."/>
        </authorList>
    </citation>
    <scope>NUCLEOTIDE SEQUENCE [LARGE SCALE GENOMIC DNA]</scope>
    <source>
        <strain evidence="2 3">CECT 9025</strain>
    </source>
</reference>
<feature type="transmembrane region" description="Helical" evidence="1">
    <location>
        <begin position="6"/>
        <end position="26"/>
    </location>
</feature>